<evidence type="ECO:0000256" key="1">
    <source>
        <dbReference type="SAM" id="MobiDB-lite"/>
    </source>
</evidence>
<geneLocation type="plasmid" evidence="2 3">
    <name>AZOBR_p1</name>
</geneLocation>
<name>A0A9P1JV54_9PROT</name>
<dbReference type="AlphaFoldDB" id="A0A9P1JV54"/>
<evidence type="ECO:0000313" key="2">
    <source>
        <dbReference type="EMBL" id="CCD00362.1"/>
    </source>
</evidence>
<dbReference type="KEGG" id="abs:AZOBR_p170118"/>
<feature type="region of interest" description="Disordered" evidence="1">
    <location>
        <begin position="147"/>
        <end position="167"/>
    </location>
</feature>
<keyword evidence="3" id="KW-1185">Reference proteome</keyword>
<organism evidence="2 3">
    <name type="scientific">Azospirillum baldaniorum</name>
    <dbReference type="NCBI Taxonomy" id="1064539"/>
    <lineage>
        <taxon>Bacteria</taxon>
        <taxon>Pseudomonadati</taxon>
        <taxon>Pseudomonadota</taxon>
        <taxon>Alphaproteobacteria</taxon>
        <taxon>Rhodospirillales</taxon>
        <taxon>Azospirillaceae</taxon>
        <taxon>Azospirillum</taxon>
    </lineage>
</organism>
<accession>A0A9P1JV54</accession>
<evidence type="ECO:0000313" key="3">
    <source>
        <dbReference type="Proteomes" id="UP000007319"/>
    </source>
</evidence>
<gene>
    <name evidence="2" type="ORF">AZOBR_p170118</name>
</gene>
<feature type="region of interest" description="Disordered" evidence="1">
    <location>
        <begin position="1"/>
        <end position="27"/>
    </location>
</feature>
<dbReference type="EMBL" id="HE577328">
    <property type="protein sequence ID" value="CCD00362.1"/>
    <property type="molecule type" value="Genomic_DNA"/>
</dbReference>
<dbReference type="Proteomes" id="UP000007319">
    <property type="component" value="Plasmid AZOBR_p1"/>
</dbReference>
<sequence>MTTATGARQAPTARLGWPRETGTSLVAKGEPPASVVTVLEKAPQSRADRCKTTSSLPLRSVRWHLGPGPRFAMRAGRSCFRVGCQSVNERVEHGAAPGARPKIFVHHHPGRKVQHERIGEHPDEVGIACSNRDLADADAKAGPEHGKLGKVAVGPQREGGSVHAADPLEHRPDRWCIPVEADHVVLDQVAQRGGHAPPVQVSTMRVKSKRDHSYMLGNQCLLGGLDHSHSDVGISTEQVLNRIREHEFNR</sequence>
<reference evidence="2 3" key="1">
    <citation type="journal article" date="2011" name="PLoS Genet.">
        <title>Azospirillum genomes reveal transition of bacteria from aquatic to terrestrial environments.</title>
        <authorList>
            <person name="Wisniewski-Dye F."/>
            <person name="Borziak K."/>
            <person name="Khalsa-Moyers G."/>
            <person name="Alexandre G."/>
            <person name="Sukharnikov L.O."/>
            <person name="Wuichet K."/>
            <person name="Hurst G.B."/>
            <person name="McDonald W.H."/>
            <person name="Robertson J.S."/>
            <person name="Barbe V."/>
            <person name="Calteau A."/>
            <person name="Rouy Z."/>
            <person name="Mangenot S."/>
            <person name="Prigent-Combaret C."/>
            <person name="Normand P."/>
            <person name="Boyer M."/>
            <person name="Siguier P."/>
            <person name="Dessaux Y."/>
            <person name="Elmerich C."/>
            <person name="Condemine G."/>
            <person name="Krishnen G."/>
            <person name="Kennedy I."/>
            <person name="Paterson A.H."/>
            <person name="Gonzalez V."/>
            <person name="Mavingui P."/>
            <person name="Zhulin I.B."/>
        </authorList>
    </citation>
    <scope>NUCLEOTIDE SEQUENCE [LARGE SCALE GENOMIC DNA]</scope>
    <source>
        <strain evidence="2 3">Sp245</strain>
    </source>
</reference>
<keyword evidence="2" id="KW-0614">Plasmid</keyword>
<proteinExistence type="predicted"/>
<protein>
    <submittedName>
        <fullName evidence="2">Uncharacterized protein</fullName>
    </submittedName>
</protein>